<evidence type="ECO:0000313" key="2">
    <source>
        <dbReference type="Proteomes" id="UP000299102"/>
    </source>
</evidence>
<gene>
    <name evidence="1" type="ORF">EVAR_92012_1</name>
</gene>
<accession>A0A4C1ZYL1</accession>
<keyword evidence="2" id="KW-1185">Reference proteome</keyword>
<comment type="caution">
    <text evidence="1">The sequence shown here is derived from an EMBL/GenBank/DDBJ whole genome shotgun (WGS) entry which is preliminary data.</text>
</comment>
<dbReference type="Proteomes" id="UP000299102">
    <property type="component" value="Unassembled WGS sequence"/>
</dbReference>
<evidence type="ECO:0000313" key="1">
    <source>
        <dbReference type="EMBL" id="GBP91735.1"/>
    </source>
</evidence>
<name>A0A4C1ZYL1_EUMVA</name>
<dbReference type="PANTHER" id="PTHR33327:SF3">
    <property type="entry name" value="RNA-DIRECTED DNA POLYMERASE"/>
    <property type="match status" value="1"/>
</dbReference>
<sequence>MYGVAVVPHTRTMRPAIARRARLHGTFPERGPGTNSLPYMVKAPADVPRKLTQLQKLLSEVELGDQGRRLLRRMRDLVRTKIPDNTLRVMWTGHLPTAVRAVLAVSDTKDLDNLAAVADKIIENTATC</sequence>
<organism evidence="1 2">
    <name type="scientific">Eumeta variegata</name>
    <name type="common">Bagworm moth</name>
    <name type="synonym">Eumeta japonica</name>
    <dbReference type="NCBI Taxonomy" id="151549"/>
    <lineage>
        <taxon>Eukaryota</taxon>
        <taxon>Metazoa</taxon>
        <taxon>Ecdysozoa</taxon>
        <taxon>Arthropoda</taxon>
        <taxon>Hexapoda</taxon>
        <taxon>Insecta</taxon>
        <taxon>Pterygota</taxon>
        <taxon>Neoptera</taxon>
        <taxon>Endopterygota</taxon>
        <taxon>Lepidoptera</taxon>
        <taxon>Glossata</taxon>
        <taxon>Ditrysia</taxon>
        <taxon>Tineoidea</taxon>
        <taxon>Psychidae</taxon>
        <taxon>Oiketicinae</taxon>
        <taxon>Eumeta</taxon>
    </lineage>
</organism>
<reference evidence="1 2" key="1">
    <citation type="journal article" date="2019" name="Commun. Biol.">
        <title>The bagworm genome reveals a unique fibroin gene that provides high tensile strength.</title>
        <authorList>
            <person name="Kono N."/>
            <person name="Nakamura H."/>
            <person name="Ohtoshi R."/>
            <person name="Tomita M."/>
            <person name="Numata K."/>
            <person name="Arakawa K."/>
        </authorList>
    </citation>
    <scope>NUCLEOTIDE SEQUENCE [LARGE SCALE GENOMIC DNA]</scope>
</reference>
<protein>
    <submittedName>
        <fullName evidence="1">Uncharacterized protein</fullName>
    </submittedName>
</protein>
<dbReference type="AlphaFoldDB" id="A0A4C1ZYL1"/>
<dbReference type="EMBL" id="BGZK01002202">
    <property type="protein sequence ID" value="GBP91735.1"/>
    <property type="molecule type" value="Genomic_DNA"/>
</dbReference>
<dbReference type="OrthoDB" id="10257314at2759"/>
<dbReference type="PANTHER" id="PTHR33327">
    <property type="entry name" value="ENDONUCLEASE"/>
    <property type="match status" value="1"/>
</dbReference>
<proteinExistence type="predicted"/>